<dbReference type="PROSITE" id="PS00954">
    <property type="entry name" value="IGP_DEHYDRATASE_1"/>
    <property type="match status" value="1"/>
</dbReference>
<feature type="region of interest" description="Imidazoleglycerol-phosphate dehydratase" evidence="10">
    <location>
        <begin position="164"/>
        <end position="352"/>
    </location>
</feature>
<feature type="binding site" evidence="10">
    <location>
        <position position="99"/>
    </location>
    <ligand>
        <name>Zn(2+)</name>
        <dbReference type="ChEBI" id="CHEBI:29105"/>
    </ligand>
</feature>
<evidence type="ECO:0000256" key="4">
    <source>
        <dbReference type="ARBA" id="ARBA00022723"/>
    </source>
</evidence>
<evidence type="ECO:0000256" key="3">
    <source>
        <dbReference type="ARBA" id="ARBA00022605"/>
    </source>
</evidence>
<feature type="binding site" evidence="10">
    <location>
        <position position="8"/>
    </location>
    <ligand>
        <name>Mg(2+)</name>
        <dbReference type="ChEBI" id="CHEBI:18420"/>
    </ligand>
</feature>
<feature type="binding site" evidence="10">
    <location>
        <position position="128"/>
    </location>
    <ligand>
        <name>Mg(2+)</name>
        <dbReference type="ChEBI" id="CHEBI:18420"/>
    </ligand>
</feature>
<comment type="caution">
    <text evidence="11">The sequence shown here is derived from an EMBL/GenBank/DDBJ whole genome shotgun (WGS) entry which is preliminary data.</text>
</comment>
<dbReference type="NCBIfam" id="NF003937">
    <property type="entry name" value="PRK05446.1"/>
    <property type="match status" value="1"/>
</dbReference>
<feature type="binding site" evidence="10">
    <location>
        <position position="101"/>
    </location>
    <ligand>
        <name>Zn(2+)</name>
        <dbReference type="ChEBI" id="CHEBI:29105"/>
    </ligand>
</feature>
<dbReference type="InterPro" id="IPR036412">
    <property type="entry name" value="HAD-like_sf"/>
</dbReference>
<dbReference type="InterPro" id="IPR006543">
    <property type="entry name" value="Histidinol-phos"/>
</dbReference>
<evidence type="ECO:0000256" key="1">
    <source>
        <dbReference type="ARBA" id="ARBA00005047"/>
    </source>
</evidence>
<evidence type="ECO:0000256" key="9">
    <source>
        <dbReference type="ARBA" id="ARBA00023268"/>
    </source>
</evidence>
<dbReference type="InterPro" id="IPR020568">
    <property type="entry name" value="Ribosomal_Su5_D2-typ_SF"/>
</dbReference>
<dbReference type="InterPro" id="IPR020566">
    <property type="entry name" value="His_synth_bifunc_HisB"/>
</dbReference>
<dbReference type="NCBIfam" id="TIGR01261">
    <property type="entry name" value="hisB_Nterm"/>
    <property type="match status" value="1"/>
</dbReference>
<dbReference type="PANTHER" id="PTHR23133">
    <property type="entry name" value="IMIDAZOLEGLYCEROL-PHOSPHATE DEHYDRATASE HIS7"/>
    <property type="match status" value="1"/>
</dbReference>
<dbReference type="SUPFAM" id="SSF54211">
    <property type="entry name" value="Ribosomal protein S5 domain 2-like"/>
    <property type="match status" value="2"/>
</dbReference>
<dbReference type="PATRIC" id="fig|45067.4.peg.2288"/>
<dbReference type="FunFam" id="3.30.230.40:FF:000001">
    <property type="entry name" value="Imidazoleglycerol-phosphate dehydratase HisB"/>
    <property type="match status" value="1"/>
</dbReference>
<dbReference type="InterPro" id="IPR020565">
    <property type="entry name" value="ImidazoleglycerP_deHydtase_CS"/>
</dbReference>
<dbReference type="EMBL" id="LNYI01000053">
    <property type="protein sequence ID" value="KTD19327.1"/>
    <property type="molecule type" value="Genomic_DNA"/>
</dbReference>
<dbReference type="eggNOG" id="COG0241">
    <property type="taxonomic scope" value="Bacteria"/>
</dbReference>
<evidence type="ECO:0000256" key="6">
    <source>
        <dbReference type="ARBA" id="ARBA00022842"/>
    </source>
</evidence>
<feature type="active site" description="Proton donor" evidence="10">
    <location>
        <position position="10"/>
    </location>
</feature>
<dbReference type="PANTHER" id="PTHR23133:SF2">
    <property type="entry name" value="IMIDAZOLEGLYCEROL-PHOSPHATE DEHYDRATASE"/>
    <property type="match status" value="1"/>
</dbReference>
<dbReference type="InterPro" id="IPR023214">
    <property type="entry name" value="HAD_sf"/>
</dbReference>
<evidence type="ECO:0000256" key="10">
    <source>
        <dbReference type="HAMAP-Rule" id="MF_01022"/>
    </source>
</evidence>
<keyword evidence="7 10" id="KW-0368">Histidine biosynthesis</keyword>
<protein>
    <recommendedName>
        <fullName evidence="10">Histidine biosynthesis bifunctional protein HisB</fullName>
    </recommendedName>
    <domain>
        <recommendedName>
            <fullName evidence="10">Histidinol-phosphatase</fullName>
            <ecNumber evidence="10">3.1.3.15</ecNumber>
        </recommendedName>
    </domain>
    <domain>
        <recommendedName>
            <fullName evidence="10">Imidazoleglycerol-phosphate dehydratase</fullName>
            <shortName evidence="10">IGPD</shortName>
            <ecNumber evidence="10">4.2.1.19</ecNumber>
        </recommendedName>
    </domain>
</protein>
<dbReference type="Gene3D" id="3.40.50.1000">
    <property type="entry name" value="HAD superfamily/HAD-like"/>
    <property type="match status" value="1"/>
</dbReference>
<comment type="pathway">
    <text evidence="10">Amino-acid biosynthesis; L-histidine biosynthesis; L-histidine from 5-phospho-alpha-D-ribose 1-diphosphate: step 8/9.</text>
</comment>
<keyword evidence="12" id="KW-1185">Reference proteome</keyword>
<evidence type="ECO:0000256" key="5">
    <source>
        <dbReference type="ARBA" id="ARBA00022801"/>
    </source>
</evidence>
<dbReference type="GO" id="GO:0046872">
    <property type="term" value="F:metal ion binding"/>
    <property type="evidence" value="ECO:0007669"/>
    <property type="project" value="UniProtKB-KW"/>
</dbReference>
<evidence type="ECO:0000313" key="11">
    <source>
        <dbReference type="EMBL" id="KTD19327.1"/>
    </source>
</evidence>
<dbReference type="Gene3D" id="3.30.230.40">
    <property type="entry name" value="Imidazole glycerol phosphate dehydratase, domain 1"/>
    <property type="match status" value="2"/>
</dbReference>
<keyword evidence="4 10" id="KW-0479">Metal-binding</keyword>
<evidence type="ECO:0000313" key="12">
    <source>
        <dbReference type="Proteomes" id="UP000054869"/>
    </source>
</evidence>
<reference evidence="11 12" key="1">
    <citation type="submission" date="2015-11" db="EMBL/GenBank/DDBJ databases">
        <title>Genomic analysis of 38 Legionella species identifies large and diverse effector repertoires.</title>
        <authorList>
            <person name="Burstein D."/>
            <person name="Amaro F."/>
            <person name="Zusman T."/>
            <person name="Lifshitz Z."/>
            <person name="Cohen O."/>
            <person name="Gilbert J.A."/>
            <person name="Pupko T."/>
            <person name="Shuman H.A."/>
            <person name="Segal G."/>
        </authorList>
    </citation>
    <scope>NUCLEOTIDE SEQUENCE [LARGE SCALE GENOMIC DNA]</scope>
    <source>
        <strain evidence="11 12">ATCC 49751</strain>
    </source>
</reference>
<dbReference type="NCBIfam" id="TIGR01662">
    <property type="entry name" value="HAD-SF-IIIA"/>
    <property type="match status" value="1"/>
</dbReference>
<dbReference type="InterPro" id="IPR006549">
    <property type="entry name" value="HAD-SF_hydro_IIIA"/>
</dbReference>
<gene>
    <name evidence="10 11" type="primary">hisB</name>
    <name evidence="11" type="ORF">Llan_2179</name>
</gene>
<dbReference type="InterPro" id="IPR000807">
    <property type="entry name" value="ImidazoleglycerolP_deHydtase"/>
</dbReference>
<dbReference type="InterPro" id="IPR005954">
    <property type="entry name" value="HisB_N"/>
</dbReference>
<dbReference type="HAMAP" id="MF_01022">
    <property type="entry name" value="Bifunc_HisB"/>
    <property type="match status" value="1"/>
</dbReference>
<dbReference type="NCBIfam" id="NF002111">
    <property type="entry name" value="PRK00951.2-1"/>
    <property type="match status" value="1"/>
</dbReference>
<comment type="cofactor">
    <cofactor evidence="10">
        <name>Mg(2+)</name>
        <dbReference type="ChEBI" id="CHEBI:18420"/>
    </cofactor>
</comment>
<dbReference type="CDD" id="cd07914">
    <property type="entry name" value="IGPD"/>
    <property type="match status" value="1"/>
</dbReference>
<sequence>MEKVLFIDRDGTLIEEPEDFQVDELHKIRLCSSVIPSLLALIKAGFTLVMVSNQDGLGTESFPQVNFQSCHDFVLQLFASQAIYFREIFICPHKAAENCNCRKPKTGLLINFLQQTTIDRDNSWVIGDRDTDRELAENLGIAFLPVTSSHGWQEITRVILNRERTATIVRRTKETLLELSLTLDKEAPSKIDTPIGFFSHMLEQVAKHGGFSLCVKAKGDVDVDEHHLIEDSAIALGEALKKALGDKLGIARYGFTLPMDESLATVVIDLSGRSYCVFEGQFTREFVGGMATEMVPHFFHSFANSLNATIHVNVKGQNHHHMIESCFKALGRALRQACAQCDTDLPSTKGIL</sequence>
<dbReference type="Proteomes" id="UP000054869">
    <property type="component" value="Unassembled WGS sequence"/>
</dbReference>
<organism evidence="11 12">
    <name type="scientific">Legionella lansingensis</name>
    <dbReference type="NCBI Taxonomy" id="45067"/>
    <lineage>
        <taxon>Bacteria</taxon>
        <taxon>Pseudomonadati</taxon>
        <taxon>Pseudomonadota</taxon>
        <taxon>Gammaproteobacteria</taxon>
        <taxon>Legionellales</taxon>
        <taxon>Legionellaceae</taxon>
        <taxon>Legionella</taxon>
    </lineage>
</organism>
<feature type="binding site" evidence="10">
    <location>
        <position position="91"/>
    </location>
    <ligand>
        <name>Zn(2+)</name>
        <dbReference type="ChEBI" id="CHEBI:29105"/>
    </ligand>
</feature>
<dbReference type="FunFam" id="3.30.230.40:FF:000003">
    <property type="entry name" value="Imidazoleglycerol-phosphate dehydratase HisB"/>
    <property type="match status" value="1"/>
</dbReference>
<feature type="binding site" evidence="10">
    <location>
        <position position="93"/>
    </location>
    <ligand>
        <name>Zn(2+)</name>
        <dbReference type="ChEBI" id="CHEBI:29105"/>
    </ligand>
</feature>
<dbReference type="InterPro" id="IPR038494">
    <property type="entry name" value="IGPD_sf"/>
</dbReference>
<proteinExistence type="inferred from homology"/>
<dbReference type="Pfam" id="PF00475">
    <property type="entry name" value="IGPD"/>
    <property type="match status" value="1"/>
</dbReference>
<dbReference type="EC" id="4.2.1.19" evidence="10"/>
<dbReference type="AlphaFoldDB" id="A0A0W0VGU9"/>
<dbReference type="RefSeq" id="WP_028373143.1">
    <property type="nucleotide sequence ID" value="NZ_CAAAJD010000010.1"/>
</dbReference>
<evidence type="ECO:0000256" key="7">
    <source>
        <dbReference type="ARBA" id="ARBA00023102"/>
    </source>
</evidence>
<dbReference type="PROSITE" id="PS00955">
    <property type="entry name" value="IGP_DEHYDRATASE_2"/>
    <property type="match status" value="1"/>
</dbReference>
<comment type="catalytic activity">
    <reaction evidence="10">
        <text>L-histidinol phosphate + H2O = L-histidinol + phosphate</text>
        <dbReference type="Rhea" id="RHEA:14465"/>
        <dbReference type="ChEBI" id="CHEBI:15377"/>
        <dbReference type="ChEBI" id="CHEBI:43474"/>
        <dbReference type="ChEBI" id="CHEBI:57699"/>
        <dbReference type="ChEBI" id="CHEBI:57980"/>
        <dbReference type="EC" id="3.1.3.15"/>
    </reaction>
</comment>
<dbReference type="NCBIfam" id="TIGR01656">
    <property type="entry name" value="Histidinol-ppas"/>
    <property type="match status" value="1"/>
</dbReference>
<accession>A0A0W0VGU9</accession>
<dbReference type="GO" id="GO:0004401">
    <property type="term" value="F:histidinol-phosphatase activity"/>
    <property type="evidence" value="ECO:0007669"/>
    <property type="project" value="UniProtKB-UniRule"/>
</dbReference>
<dbReference type="NCBIfam" id="NF002114">
    <property type="entry name" value="PRK00951.2-4"/>
    <property type="match status" value="1"/>
</dbReference>
<comment type="pathway">
    <text evidence="1 10">Amino-acid biosynthesis; L-histidine biosynthesis; L-histidine from 5-phospho-alpha-D-ribose 1-diphosphate: step 6/9.</text>
</comment>
<keyword evidence="6 10" id="KW-0460">Magnesium</keyword>
<comment type="catalytic activity">
    <reaction evidence="10">
        <text>D-erythro-1-(imidazol-4-yl)glycerol 3-phosphate = 3-(imidazol-4-yl)-2-oxopropyl phosphate + H2O</text>
        <dbReference type="Rhea" id="RHEA:11040"/>
        <dbReference type="ChEBI" id="CHEBI:15377"/>
        <dbReference type="ChEBI" id="CHEBI:57766"/>
        <dbReference type="ChEBI" id="CHEBI:58278"/>
        <dbReference type="EC" id="4.2.1.19"/>
    </reaction>
</comment>
<feature type="active site" description="Nucleophile" evidence="10">
    <location>
        <position position="8"/>
    </location>
</feature>
<dbReference type="GO" id="GO:0004424">
    <property type="term" value="F:imidazoleglycerol-phosphate dehydratase activity"/>
    <property type="evidence" value="ECO:0007669"/>
    <property type="project" value="UniProtKB-UniRule"/>
</dbReference>
<name>A0A0W0VGU9_9GAMM</name>
<evidence type="ECO:0000256" key="8">
    <source>
        <dbReference type="ARBA" id="ARBA00023239"/>
    </source>
</evidence>
<keyword evidence="3 10" id="KW-0028">Amino-acid biosynthesis</keyword>
<evidence type="ECO:0000256" key="2">
    <source>
        <dbReference type="ARBA" id="ARBA00022490"/>
    </source>
</evidence>
<dbReference type="HAMAP" id="MF_00076">
    <property type="entry name" value="HisB"/>
    <property type="match status" value="1"/>
</dbReference>
<dbReference type="EC" id="3.1.3.15" evidence="10"/>
<feature type="binding site" evidence="10">
    <location>
        <position position="10"/>
    </location>
    <ligand>
        <name>Mg(2+)</name>
        <dbReference type="ChEBI" id="CHEBI:18420"/>
    </ligand>
</feature>
<dbReference type="GO" id="GO:0005737">
    <property type="term" value="C:cytoplasm"/>
    <property type="evidence" value="ECO:0007669"/>
    <property type="project" value="UniProtKB-SubCell"/>
</dbReference>
<keyword evidence="9 10" id="KW-0511">Multifunctional enzyme</keyword>
<comment type="cofactor">
    <cofactor evidence="10">
        <name>Zn(2+)</name>
        <dbReference type="ChEBI" id="CHEBI:29105"/>
    </cofactor>
</comment>
<dbReference type="UniPathway" id="UPA00031">
    <property type="reaction ID" value="UER00011"/>
</dbReference>
<keyword evidence="10" id="KW-0862">Zinc</keyword>
<dbReference type="STRING" id="45067.Llan_2179"/>
<keyword evidence="2 10" id="KW-0963">Cytoplasm</keyword>
<comment type="similarity">
    <text evidence="10">In the C-terminal section; belongs to the imidazoleglycerol-phosphate dehydratase family.</text>
</comment>
<feature type="region of interest" description="Histidinol-phosphatase" evidence="10">
    <location>
        <begin position="1"/>
        <end position="163"/>
    </location>
</feature>
<dbReference type="OrthoDB" id="9790411at2"/>
<keyword evidence="8 10" id="KW-0456">Lyase</keyword>
<dbReference type="Pfam" id="PF13242">
    <property type="entry name" value="Hydrolase_like"/>
    <property type="match status" value="1"/>
</dbReference>
<dbReference type="GO" id="GO:0000105">
    <property type="term" value="P:L-histidine biosynthetic process"/>
    <property type="evidence" value="ECO:0007669"/>
    <property type="project" value="UniProtKB-UniRule"/>
</dbReference>
<comment type="subcellular location">
    <subcellularLocation>
        <location evidence="10">Cytoplasm</location>
    </subcellularLocation>
</comment>
<dbReference type="SUPFAM" id="SSF56784">
    <property type="entry name" value="HAD-like"/>
    <property type="match status" value="1"/>
</dbReference>
<keyword evidence="5 10" id="KW-0378">Hydrolase</keyword>
<dbReference type="eggNOG" id="COG0131">
    <property type="taxonomic scope" value="Bacteria"/>
</dbReference>
<comment type="similarity">
    <text evidence="10">In the N-terminal section; belongs to the histidinol-phosphatase family.</text>
</comment>